<reference evidence="7 8" key="1">
    <citation type="journal article" date="2005" name="Nucleic Acids Res.">
        <title>Genomic blueprint of Hahella chejuensis, a marine microbe producing an algicidal agent.</title>
        <authorList>
            <person name="Jeong H."/>
            <person name="Yim J.H."/>
            <person name="Lee C."/>
            <person name="Choi S.-H."/>
            <person name="Park Y.K."/>
            <person name="Yoon S.H."/>
            <person name="Hur C.-G."/>
            <person name="Kang H.-Y."/>
            <person name="Kim D."/>
            <person name="Lee H.H."/>
            <person name="Park K.H."/>
            <person name="Park S.-H."/>
            <person name="Park H.-S."/>
            <person name="Lee H.K."/>
            <person name="Oh T.K."/>
            <person name="Kim J.F."/>
        </authorList>
    </citation>
    <scope>NUCLEOTIDE SEQUENCE [LARGE SCALE GENOMIC DNA]</scope>
    <source>
        <strain evidence="7 8">KCTC 2396</strain>
    </source>
</reference>
<evidence type="ECO:0000313" key="7">
    <source>
        <dbReference type="EMBL" id="ABC33225.1"/>
    </source>
</evidence>
<name>Q2S7Z9_HAHCH</name>
<dbReference type="NCBIfam" id="TIGR01730">
    <property type="entry name" value="RND_mfp"/>
    <property type="match status" value="1"/>
</dbReference>
<evidence type="ECO:0000259" key="6">
    <source>
        <dbReference type="Pfam" id="PF25973"/>
    </source>
</evidence>
<dbReference type="Gene3D" id="2.40.50.100">
    <property type="match status" value="1"/>
</dbReference>
<dbReference type="GO" id="GO:1990281">
    <property type="term" value="C:efflux pump complex"/>
    <property type="evidence" value="ECO:0007669"/>
    <property type="project" value="TreeGrafter"/>
</dbReference>
<dbReference type="InterPro" id="IPR058627">
    <property type="entry name" value="MdtA-like_C"/>
</dbReference>
<keyword evidence="3" id="KW-0732">Signal</keyword>
<evidence type="ECO:0000256" key="3">
    <source>
        <dbReference type="SAM" id="SignalP"/>
    </source>
</evidence>
<feature type="chain" id="PRO_5004214863" evidence="3">
    <location>
        <begin position="26"/>
        <end position="345"/>
    </location>
</feature>
<feature type="domain" description="CzcB-like barrel-sandwich hybrid" evidence="6">
    <location>
        <begin position="60"/>
        <end position="181"/>
    </location>
</feature>
<gene>
    <name evidence="7" type="ordered locus">HCH_06589</name>
</gene>
<evidence type="ECO:0000256" key="2">
    <source>
        <dbReference type="SAM" id="Coils"/>
    </source>
</evidence>
<dbReference type="Proteomes" id="UP000000238">
    <property type="component" value="Chromosome"/>
</dbReference>
<keyword evidence="2" id="KW-0175">Coiled coil</keyword>
<dbReference type="STRING" id="349521.HCH_06589"/>
<evidence type="ECO:0000313" key="8">
    <source>
        <dbReference type="Proteomes" id="UP000000238"/>
    </source>
</evidence>
<feature type="coiled-coil region" evidence="2">
    <location>
        <begin position="88"/>
        <end position="115"/>
    </location>
</feature>
<organism evidence="7 8">
    <name type="scientific">Hahella chejuensis (strain KCTC 2396)</name>
    <dbReference type="NCBI Taxonomy" id="349521"/>
    <lineage>
        <taxon>Bacteria</taxon>
        <taxon>Pseudomonadati</taxon>
        <taxon>Pseudomonadota</taxon>
        <taxon>Gammaproteobacteria</taxon>
        <taxon>Oceanospirillales</taxon>
        <taxon>Hahellaceae</taxon>
        <taxon>Hahella</taxon>
    </lineage>
</organism>
<keyword evidence="8" id="KW-1185">Reference proteome</keyword>
<accession>Q2S7Z9</accession>
<dbReference type="Gene3D" id="2.40.420.20">
    <property type="match status" value="1"/>
</dbReference>
<dbReference type="InterPro" id="IPR006143">
    <property type="entry name" value="RND_pump_MFP"/>
</dbReference>
<evidence type="ECO:0000259" key="4">
    <source>
        <dbReference type="Pfam" id="PF25954"/>
    </source>
</evidence>
<dbReference type="Gene3D" id="1.10.287.470">
    <property type="entry name" value="Helix hairpin bin"/>
    <property type="match status" value="1"/>
</dbReference>
<dbReference type="PANTHER" id="PTHR30469">
    <property type="entry name" value="MULTIDRUG RESISTANCE PROTEIN MDTA"/>
    <property type="match status" value="1"/>
</dbReference>
<feature type="domain" description="CusB-like beta-barrel" evidence="4">
    <location>
        <begin position="190"/>
        <end position="263"/>
    </location>
</feature>
<dbReference type="RefSeq" id="WP_011400277.1">
    <property type="nucleotide sequence ID" value="NC_007645.1"/>
</dbReference>
<feature type="signal peptide" evidence="3">
    <location>
        <begin position="1"/>
        <end position="25"/>
    </location>
</feature>
<dbReference type="KEGG" id="hch:HCH_06589"/>
<evidence type="ECO:0000259" key="5">
    <source>
        <dbReference type="Pfam" id="PF25967"/>
    </source>
</evidence>
<dbReference type="SUPFAM" id="SSF111369">
    <property type="entry name" value="HlyD-like secretion proteins"/>
    <property type="match status" value="1"/>
</dbReference>
<protein>
    <submittedName>
        <fullName evidence="7">Membrane-fusion protein</fullName>
    </submittedName>
</protein>
<dbReference type="Pfam" id="PF25973">
    <property type="entry name" value="BSH_CzcB"/>
    <property type="match status" value="1"/>
</dbReference>
<evidence type="ECO:0000256" key="1">
    <source>
        <dbReference type="ARBA" id="ARBA00009477"/>
    </source>
</evidence>
<dbReference type="EMBL" id="CP000155">
    <property type="protein sequence ID" value="ABC33225.1"/>
    <property type="molecule type" value="Genomic_DNA"/>
</dbReference>
<proteinExistence type="inferred from homology"/>
<feature type="domain" description="Multidrug resistance protein MdtA-like C-terminal permuted SH3" evidence="5">
    <location>
        <begin position="269"/>
        <end position="327"/>
    </location>
</feature>
<sequence length="345" mass="37355">MRPFYRALTFSVATLIYGVAPLANADEPVVHTETVRLETYTIPITTSGVLANQSEQTLSFKTPGIVADISVKEGQRVRAGELIAVLDREEIAAEVAQAEAYRDDAQRSLERFKKLYASKVAPLEQVQSAETALRVESARLKVARFNFKHSEIIAPSDGVVLRRLIEPNELVSAQRPAFVFAQENAGWVIRVGVSDKEIVRVREGDKAEVRLDAYPGQALNGDVYETAAKASPGSGVFEVEVRLHPNDARLLSGMVARVTLTPKAEEQLVMIPLSAIISAGGKNAEVFVLDANNRAHRRRIVLRDFSSSHVAVAHGLEAGETLVTRGATGLVEGMLATPVALAANP</sequence>
<dbReference type="AlphaFoldDB" id="Q2S7Z9"/>
<comment type="similarity">
    <text evidence="1">Belongs to the membrane fusion protein (MFP) (TC 8.A.1) family.</text>
</comment>
<dbReference type="GO" id="GO:0015562">
    <property type="term" value="F:efflux transmembrane transporter activity"/>
    <property type="evidence" value="ECO:0007669"/>
    <property type="project" value="TreeGrafter"/>
</dbReference>
<dbReference type="HOGENOM" id="CLU_018816_1_3_6"/>
<dbReference type="Gene3D" id="2.40.30.170">
    <property type="match status" value="1"/>
</dbReference>
<dbReference type="Pfam" id="PF25954">
    <property type="entry name" value="Beta-barrel_RND_2"/>
    <property type="match status" value="1"/>
</dbReference>
<dbReference type="eggNOG" id="COG0845">
    <property type="taxonomic scope" value="Bacteria"/>
</dbReference>
<dbReference type="OrthoDB" id="9806939at2"/>
<dbReference type="PANTHER" id="PTHR30469:SF15">
    <property type="entry name" value="HLYD FAMILY OF SECRETION PROTEINS"/>
    <property type="match status" value="1"/>
</dbReference>
<dbReference type="InterPro" id="IPR058792">
    <property type="entry name" value="Beta-barrel_RND_2"/>
</dbReference>
<dbReference type="InterPro" id="IPR058647">
    <property type="entry name" value="BSH_CzcB-like"/>
</dbReference>
<dbReference type="Pfam" id="PF25967">
    <property type="entry name" value="RND-MFP_C"/>
    <property type="match status" value="1"/>
</dbReference>